<gene>
    <name evidence="1" type="ORF">NCTC11923_01877</name>
</gene>
<evidence type="ECO:0000313" key="2">
    <source>
        <dbReference type="Proteomes" id="UP000276899"/>
    </source>
</evidence>
<dbReference type="Proteomes" id="UP000276899">
    <property type="component" value="Chromosome"/>
</dbReference>
<organism evidence="1 2">
    <name type="scientific">Actinomyces slackii</name>
    <dbReference type="NCBI Taxonomy" id="52774"/>
    <lineage>
        <taxon>Bacteria</taxon>
        <taxon>Bacillati</taxon>
        <taxon>Actinomycetota</taxon>
        <taxon>Actinomycetes</taxon>
        <taxon>Actinomycetales</taxon>
        <taxon>Actinomycetaceae</taxon>
        <taxon>Actinomyces</taxon>
    </lineage>
</organism>
<keyword evidence="2" id="KW-1185">Reference proteome</keyword>
<evidence type="ECO:0000313" key="1">
    <source>
        <dbReference type="EMBL" id="VEG75219.1"/>
    </source>
</evidence>
<dbReference type="EMBL" id="LR134363">
    <property type="protein sequence ID" value="VEG75219.1"/>
    <property type="molecule type" value="Genomic_DNA"/>
</dbReference>
<accession>A0A448KE76</accession>
<dbReference type="AlphaFoldDB" id="A0A448KE76"/>
<proteinExistence type="predicted"/>
<sequence length="63" mass="6801">MVTASLAIARHLQETTGTSIKKIIQTLKPIQTIEILIAGHPYTATDPITPQAHQILTALTPQT</sequence>
<dbReference type="KEGG" id="asla:NCTC11923_01877"/>
<reference evidence="1 2" key="1">
    <citation type="submission" date="2018-12" db="EMBL/GenBank/DDBJ databases">
        <authorList>
            <consortium name="Pathogen Informatics"/>
        </authorList>
    </citation>
    <scope>NUCLEOTIDE SEQUENCE [LARGE SCALE GENOMIC DNA]</scope>
    <source>
        <strain evidence="1 2">NCTC11923</strain>
    </source>
</reference>
<protein>
    <submittedName>
        <fullName evidence="1">Uncharacterized protein</fullName>
    </submittedName>
</protein>
<name>A0A448KE76_9ACTO</name>